<reference evidence="1" key="2">
    <citation type="submission" date="2020-11" db="EMBL/GenBank/DDBJ databases">
        <authorList>
            <person name="McCartney M.A."/>
            <person name="Auch B."/>
            <person name="Kono T."/>
            <person name="Mallez S."/>
            <person name="Becker A."/>
            <person name="Gohl D.M."/>
            <person name="Silverstein K.A.T."/>
            <person name="Koren S."/>
            <person name="Bechman K.B."/>
            <person name="Herman A."/>
            <person name="Abrahante J.E."/>
            <person name="Garbe J."/>
        </authorList>
    </citation>
    <scope>NUCLEOTIDE SEQUENCE</scope>
    <source>
        <strain evidence="1">Duluth1</strain>
        <tissue evidence="1">Whole animal</tissue>
    </source>
</reference>
<name>A0A9D4SBY9_DREPO</name>
<accession>A0A9D4SBY9</accession>
<sequence>MMSQHLDSHLECKDIDVSHRLGKYFPNKNRPVIVKFVRRRKKIDVMKRAKLLKGSGIYIIEDLTKKNAEVIASLRLKETGCVERAWSYEGKLFVRYRVSERNEQIHFNHYQSWLSKPWQSKNRPHTLRKYRLLLQAADHQNISNKNFVKLVFPPKAAAVL</sequence>
<proteinExistence type="predicted"/>
<comment type="caution">
    <text evidence="1">The sequence shown here is derived from an EMBL/GenBank/DDBJ whole genome shotgun (WGS) entry which is preliminary data.</text>
</comment>
<gene>
    <name evidence="1" type="ORF">DPMN_021685</name>
</gene>
<keyword evidence="2" id="KW-1185">Reference proteome</keyword>
<dbReference type="EMBL" id="JAIWYP010000001">
    <property type="protein sequence ID" value="KAH3897497.1"/>
    <property type="molecule type" value="Genomic_DNA"/>
</dbReference>
<evidence type="ECO:0000313" key="1">
    <source>
        <dbReference type="EMBL" id="KAH3897497.1"/>
    </source>
</evidence>
<dbReference type="Proteomes" id="UP000828390">
    <property type="component" value="Unassembled WGS sequence"/>
</dbReference>
<dbReference type="AlphaFoldDB" id="A0A9D4SBY9"/>
<reference evidence="1" key="1">
    <citation type="journal article" date="2019" name="bioRxiv">
        <title>The Genome of the Zebra Mussel, Dreissena polymorpha: A Resource for Invasive Species Research.</title>
        <authorList>
            <person name="McCartney M.A."/>
            <person name="Auch B."/>
            <person name="Kono T."/>
            <person name="Mallez S."/>
            <person name="Zhang Y."/>
            <person name="Obille A."/>
            <person name="Becker A."/>
            <person name="Abrahante J.E."/>
            <person name="Garbe J."/>
            <person name="Badalamenti J.P."/>
            <person name="Herman A."/>
            <person name="Mangelson H."/>
            <person name="Liachko I."/>
            <person name="Sullivan S."/>
            <person name="Sone E.D."/>
            <person name="Koren S."/>
            <person name="Silverstein K.A.T."/>
            <person name="Beckman K.B."/>
            <person name="Gohl D.M."/>
        </authorList>
    </citation>
    <scope>NUCLEOTIDE SEQUENCE</scope>
    <source>
        <strain evidence="1">Duluth1</strain>
        <tissue evidence="1">Whole animal</tissue>
    </source>
</reference>
<evidence type="ECO:0000313" key="2">
    <source>
        <dbReference type="Proteomes" id="UP000828390"/>
    </source>
</evidence>
<organism evidence="1 2">
    <name type="scientific">Dreissena polymorpha</name>
    <name type="common">Zebra mussel</name>
    <name type="synonym">Mytilus polymorpha</name>
    <dbReference type="NCBI Taxonomy" id="45954"/>
    <lineage>
        <taxon>Eukaryota</taxon>
        <taxon>Metazoa</taxon>
        <taxon>Spiralia</taxon>
        <taxon>Lophotrochozoa</taxon>
        <taxon>Mollusca</taxon>
        <taxon>Bivalvia</taxon>
        <taxon>Autobranchia</taxon>
        <taxon>Heteroconchia</taxon>
        <taxon>Euheterodonta</taxon>
        <taxon>Imparidentia</taxon>
        <taxon>Neoheterodontei</taxon>
        <taxon>Myida</taxon>
        <taxon>Dreissenoidea</taxon>
        <taxon>Dreissenidae</taxon>
        <taxon>Dreissena</taxon>
    </lineage>
</organism>
<protein>
    <submittedName>
        <fullName evidence="1">Uncharacterized protein</fullName>
    </submittedName>
</protein>